<comment type="similarity">
    <text evidence="1 3">Belongs to the short-chain dehydrogenases/reductases (SDR) family.</text>
</comment>
<proteinExistence type="inferred from homology"/>
<protein>
    <recommendedName>
        <fullName evidence="6">15-hydroxyprostaglandin dehydrogenase</fullName>
    </recommendedName>
</protein>
<evidence type="ECO:0000256" key="1">
    <source>
        <dbReference type="ARBA" id="ARBA00006484"/>
    </source>
</evidence>
<name>A0A1Y1LZE8_PHOPY</name>
<dbReference type="PRINTS" id="PR00081">
    <property type="entry name" value="GDHRDH"/>
</dbReference>
<dbReference type="GO" id="GO:0016616">
    <property type="term" value="F:oxidoreductase activity, acting on the CH-OH group of donors, NAD or NADP as acceptor"/>
    <property type="evidence" value="ECO:0007669"/>
    <property type="project" value="TreeGrafter"/>
</dbReference>
<dbReference type="InterPro" id="IPR002347">
    <property type="entry name" value="SDR_fam"/>
</dbReference>
<evidence type="ECO:0000313" key="5">
    <source>
        <dbReference type="EMBL" id="JAV77770.1"/>
    </source>
</evidence>
<dbReference type="SUPFAM" id="SSF51735">
    <property type="entry name" value="NAD(P)-binding Rossmann-fold domains"/>
    <property type="match status" value="1"/>
</dbReference>
<reference evidence="5" key="1">
    <citation type="journal article" date="2016" name="Sci. Rep.">
        <title>Molecular characterization of firefly nuptial gifts: a multi-omics approach sheds light on postcopulatory sexual selection.</title>
        <authorList>
            <person name="Al-Wathiqui N."/>
            <person name="Fallon T.R."/>
            <person name="South A."/>
            <person name="Weng J.K."/>
            <person name="Lewis S.M."/>
        </authorList>
    </citation>
    <scope>NUCLEOTIDE SEQUENCE</scope>
</reference>
<dbReference type="AlphaFoldDB" id="A0A1Y1LZE8"/>
<feature type="signal peptide" evidence="4">
    <location>
        <begin position="1"/>
        <end position="18"/>
    </location>
</feature>
<sequence>MVQTVIIVALTILACASSHSKHRYECNGKIALVTGGTRGIGLSITSELLKNGVKGVTMVGVNADKGKEAVAALSEKFGQGRVISLIADVSNEKQFEEAFKASIVHWGGLDIVINNAGVVNENNPVPLTNVNAIGVMHGTLLGMRHMSVAKGGRGGVVINLSSIYGIDHLFASPVYSATKAYVLGLGRAFGHQTYYDHNKVRILTLCPGLTKTDLLSEVPFKNGISNEFNPDLKEVAYGSVEKSFLQTPDNLGRAVIVMLKQAASGSVWVAEDEQPPYEVEIPERKAMKKQKASHFL</sequence>
<feature type="chain" id="PRO_5013095846" description="15-hydroxyprostaglandin dehydrogenase" evidence="4">
    <location>
        <begin position="19"/>
        <end position="296"/>
    </location>
</feature>
<keyword evidence="2" id="KW-0560">Oxidoreductase</keyword>
<dbReference type="Gene3D" id="3.40.50.720">
    <property type="entry name" value="NAD(P)-binding Rossmann-like Domain"/>
    <property type="match status" value="1"/>
</dbReference>
<dbReference type="PANTHER" id="PTHR44229">
    <property type="entry name" value="15-HYDROXYPROSTAGLANDIN DEHYDROGENASE [NAD(+)]"/>
    <property type="match status" value="1"/>
</dbReference>
<evidence type="ECO:0000256" key="4">
    <source>
        <dbReference type="SAM" id="SignalP"/>
    </source>
</evidence>
<dbReference type="InterPro" id="IPR020904">
    <property type="entry name" value="Sc_DH/Rdtase_CS"/>
</dbReference>
<dbReference type="PRINTS" id="PR00080">
    <property type="entry name" value="SDRFAMILY"/>
</dbReference>
<accession>A0A1Y1LZE8</accession>
<dbReference type="InterPro" id="IPR036291">
    <property type="entry name" value="NAD(P)-bd_dom_sf"/>
</dbReference>
<dbReference type="EMBL" id="GEZM01045515">
    <property type="protein sequence ID" value="JAV77770.1"/>
    <property type="molecule type" value="Transcribed_RNA"/>
</dbReference>
<dbReference type="PANTHER" id="PTHR44229:SF8">
    <property type="entry name" value="ALCOHOL DEHYDROGENASE-RELATED"/>
    <property type="match status" value="1"/>
</dbReference>
<organism evidence="5">
    <name type="scientific">Photinus pyralis</name>
    <name type="common">Common eastern firefly</name>
    <name type="synonym">Lampyris pyralis</name>
    <dbReference type="NCBI Taxonomy" id="7054"/>
    <lineage>
        <taxon>Eukaryota</taxon>
        <taxon>Metazoa</taxon>
        <taxon>Ecdysozoa</taxon>
        <taxon>Arthropoda</taxon>
        <taxon>Hexapoda</taxon>
        <taxon>Insecta</taxon>
        <taxon>Pterygota</taxon>
        <taxon>Neoptera</taxon>
        <taxon>Endopterygota</taxon>
        <taxon>Coleoptera</taxon>
        <taxon>Polyphaga</taxon>
        <taxon>Elateriformia</taxon>
        <taxon>Elateroidea</taxon>
        <taxon>Lampyridae</taxon>
        <taxon>Lampyrinae</taxon>
        <taxon>Photinus</taxon>
    </lineage>
</organism>
<dbReference type="Pfam" id="PF00106">
    <property type="entry name" value="adh_short"/>
    <property type="match status" value="1"/>
</dbReference>
<evidence type="ECO:0000256" key="2">
    <source>
        <dbReference type="ARBA" id="ARBA00023002"/>
    </source>
</evidence>
<evidence type="ECO:0008006" key="6">
    <source>
        <dbReference type="Google" id="ProtNLM"/>
    </source>
</evidence>
<keyword evidence="4" id="KW-0732">Signal</keyword>
<dbReference type="GO" id="GO:0005737">
    <property type="term" value="C:cytoplasm"/>
    <property type="evidence" value="ECO:0007669"/>
    <property type="project" value="TreeGrafter"/>
</dbReference>
<dbReference type="PROSITE" id="PS00061">
    <property type="entry name" value="ADH_SHORT"/>
    <property type="match status" value="1"/>
</dbReference>
<evidence type="ECO:0000256" key="3">
    <source>
        <dbReference type="RuleBase" id="RU000363"/>
    </source>
</evidence>